<gene>
    <name evidence="1" type="ORF">PMALA_049600</name>
</gene>
<evidence type="ECO:0000313" key="1">
    <source>
        <dbReference type="EMBL" id="SBS95831.1"/>
    </source>
</evidence>
<dbReference type="Proteomes" id="UP000078597">
    <property type="component" value="Unassembled WGS sequence"/>
</dbReference>
<name>A0A1A8WSG5_PLAMA</name>
<sequence>MEEIEEDLGKDHLRHLEKFVVKDEYTEALQDLAISFLKELLKTQDPEQRLKIKAKNKKDTDNLVKQ</sequence>
<organism evidence="1 2">
    <name type="scientific">Plasmodium malariae</name>
    <dbReference type="NCBI Taxonomy" id="5858"/>
    <lineage>
        <taxon>Eukaryota</taxon>
        <taxon>Sar</taxon>
        <taxon>Alveolata</taxon>
        <taxon>Apicomplexa</taxon>
        <taxon>Aconoidasida</taxon>
        <taxon>Haemosporida</taxon>
        <taxon>Plasmodiidae</taxon>
        <taxon>Plasmodium</taxon>
        <taxon>Plasmodium (Plasmodium)</taxon>
    </lineage>
</organism>
<reference evidence="2" key="1">
    <citation type="submission" date="2016-05" db="EMBL/GenBank/DDBJ databases">
        <authorList>
            <person name="Naeem Raeece"/>
        </authorList>
    </citation>
    <scope>NUCLEOTIDE SEQUENCE [LARGE SCALE GENOMIC DNA]</scope>
</reference>
<evidence type="ECO:0000313" key="2">
    <source>
        <dbReference type="Proteomes" id="UP000078597"/>
    </source>
</evidence>
<proteinExistence type="predicted"/>
<accession>A0A1A8WSG5</accession>
<protein>
    <submittedName>
        <fullName evidence="1">Uncharacterized protein</fullName>
    </submittedName>
</protein>
<dbReference type="AlphaFoldDB" id="A0A1A8WSG5"/>
<dbReference type="EMBL" id="FLQW01003511">
    <property type="protein sequence ID" value="SBS95831.1"/>
    <property type="molecule type" value="Genomic_DNA"/>
</dbReference>